<keyword evidence="4 5" id="KW-0472">Membrane</keyword>
<comment type="caution">
    <text evidence="6">The sequence shown here is derived from an EMBL/GenBank/DDBJ whole genome shotgun (WGS) entry which is preliminary data.</text>
</comment>
<dbReference type="PANTHER" id="PTHR31465">
    <property type="entry name" value="PROTEIN RTA1-RELATED"/>
    <property type="match status" value="1"/>
</dbReference>
<dbReference type="PANTHER" id="PTHR31465:SF9">
    <property type="entry name" value="SPHINGOID LONG-CHAIN BASE TRANSPORTER RSB1"/>
    <property type="match status" value="1"/>
</dbReference>
<evidence type="ECO:0000256" key="4">
    <source>
        <dbReference type="ARBA" id="ARBA00023136"/>
    </source>
</evidence>
<reference evidence="6 7" key="1">
    <citation type="submission" date="2018-01" db="EMBL/GenBank/DDBJ databases">
        <title>Genome characterization of the sugarcane-associated fungus Trichoderma ghanense CCMA-1212 and their application in lignocelulose bioconversion.</title>
        <authorList>
            <person name="Steindorff A.S."/>
            <person name="Mendes T.D."/>
            <person name="Vilela E.S.D."/>
            <person name="Rodrigues D.S."/>
            <person name="Formighieri E.F."/>
            <person name="Melo I.S."/>
            <person name="Favaro L.C.L."/>
        </authorList>
    </citation>
    <scope>NUCLEOTIDE SEQUENCE [LARGE SCALE GENOMIC DNA]</scope>
    <source>
        <strain evidence="6 7">CCMA-1212</strain>
    </source>
</reference>
<keyword evidence="2 5" id="KW-0812">Transmembrane</keyword>
<dbReference type="RefSeq" id="XP_073561127.1">
    <property type="nucleotide sequence ID" value="XM_073700409.1"/>
</dbReference>
<evidence type="ECO:0000256" key="1">
    <source>
        <dbReference type="ARBA" id="ARBA00004141"/>
    </source>
</evidence>
<gene>
    <name evidence="6" type="ORF">CCMA1212_003045</name>
</gene>
<dbReference type="EMBL" id="PPTA01000003">
    <property type="protein sequence ID" value="TFB04926.1"/>
    <property type="molecule type" value="Genomic_DNA"/>
</dbReference>
<feature type="transmembrane region" description="Helical" evidence="5">
    <location>
        <begin position="52"/>
        <end position="71"/>
    </location>
</feature>
<keyword evidence="3 5" id="KW-1133">Transmembrane helix</keyword>
<dbReference type="Proteomes" id="UP001642720">
    <property type="component" value="Unassembled WGS sequence"/>
</dbReference>
<sequence length="282" mass="30530">MNATTNTTSQVPPNGIGALSFTPLLAPNALFVATFTILLLIHIFLSLRFPKFYGYAIGMLGGLLLELLGYIAKVQLSHSRANKNGYIMYIIGLTLGPTFLSSSLYLCISTLQRHHPAARLKHITPKIFSALFILGDFICLCFIGCGGSLAAIFASSPVGVDLMIAGLGTQVLVTAVFCVLLAVVCKRTYRHLRKDRKVGYIGCAAVAAVCLFIRSCWRVAELNGGFNGPLSSAEGVFIALDSVPMIVMCILLTIMHPEFWFDRRRLLVEKAMSSGFEVGGKS</sequence>
<evidence type="ECO:0000256" key="5">
    <source>
        <dbReference type="SAM" id="Phobius"/>
    </source>
</evidence>
<protein>
    <submittedName>
        <fullName evidence="6">Sphingoid long-chain base transporter RSB1</fullName>
    </submittedName>
</protein>
<organism evidence="6 7">
    <name type="scientific">Trichoderma ghanense</name>
    <dbReference type="NCBI Taxonomy" id="65468"/>
    <lineage>
        <taxon>Eukaryota</taxon>
        <taxon>Fungi</taxon>
        <taxon>Dikarya</taxon>
        <taxon>Ascomycota</taxon>
        <taxon>Pezizomycotina</taxon>
        <taxon>Sordariomycetes</taxon>
        <taxon>Hypocreomycetidae</taxon>
        <taxon>Hypocreales</taxon>
        <taxon>Hypocreaceae</taxon>
        <taxon>Trichoderma</taxon>
    </lineage>
</organism>
<feature type="transmembrane region" description="Helical" evidence="5">
    <location>
        <begin position="128"/>
        <end position="156"/>
    </location>
</feature>
<evidence type="ECO:0000313" key="6">
    <source>
        <dbReference type="EMBL" id="TFB04926.1"/>
    </source>
</evidence>
<dbReference type="GeneID" id="300574859"/>
<accession>A0ABY2H9U7</accession>
<dbReference type="InterPro" id="IPR007568">
    <property type="entry name" value="RTA1"/>
</dbReference>
<feature type="transmembrane region" description="Helical" evidence="5">
    <location>
        <begin position="24"/>
        <end position="45"/>
    </location>
</feature>
<dbReference type="Pfam" id="PF04479">
    <property type="entry name" value="RTA1"/>
    <property type="match status" value="1"/>
</dbReference>
<keyword evidence="7" id="KW-1185">Reference proteome</keyword>
<feature type="transmembrane region" description="Helical" evidence="5">
    <location>
        <begin position="235"/>
        <end position="255"/>
    </location>
</feature>
<evidence type="ECO:0000256" key="2">
    <source>
        <dbReference type="ARBA" id="ARBA00022692"/>
    </source>
</evidence>
<evidence type="ECO:0000313" key="7">
    <source>
        <dbReference type="Proteomes" id="UP001642720"/>
    </source>
</evidence>
<name>A0ABY2H9U7_9HYPO</name>
<feature type="transmembrane region" description="Helical" evidence="5">
    <location>
        <begin position="86"/>
        <end position="108"/>
    </location>
</feature>
<feature type="transmembrane region" description="Helical" evidence="5">
    <location>
        <begin position="197"/>
        <end position="215"/>
    </location>
</feature>
<proteinExistence type="predicted"/>
<feature type="transmembrane region" description="Helical" evidence="5">
    <location>
        <begin position="162"/>
        <end position="185"/>
    </location>
</feature>
<comment type="subcellular location">
    <subcellularLocation>
        <location evidence="1">Membrane</location>
        <topology evidence="1">Multi-pass membrane protein</topology>
    </subcellularLocation>
</comment>
<evidence type="ECO:0000256" key="3">
    <source>
        <dbReference type="ARBA" id="ARBA00022989"/>
    </source>
</evidence>